<feature type="compositionally biased region" description="Polar residues" evidence="1">
    <location>
        <begin position="97"/>
        <end position="112"/>
    </location>
</feature>
<dbReference type="InterPro" id="IPR037053">
    <property type="entry name" value="Phage_tail_collar_dom_sf"/>
</dbReference>
<comment type="caution">
    <text evidence="3">The sequence shown here is derived from an EMBL/GenBank/DDBJ whole genome shotgun (WGS) entry which is preliminary data.</text>
</comment>
<evidence type="ECO:0000259" key="2">
    <source>
        <dbReference type="Pfam" id="PF07484"/>
    </source>
</evidence>
<dbReference type="RefSeq" id="WP_345030930.1">
    <property type="nucleotide sequence ID" value="NZ_BAABEY010000029.1"/>
</dbReference>
<accession>A0ABP8M5J7</accession>
<reference evidence="4" key="1">
    <citation type="journal article" date="2019" name="Int. J. Syst. Evol. Microbiol.">
        <title>The Global Catalogue of Microorganisms (GCM) 10K type strain sequencing project: providing services to taxonomists for standard genome sequencing and annotation.</title>
        <authorList>
            <consortium name="The Broad Institute Genomics Platform"/>
            <consortium name="The Broad Institute Genome Sequencing Center for Infectious Disease"/>
            <person name="Wu L."/>
            <person name="Ma J."/>
        </authorList>
    </citation>
    <scope>NUCLEOTIDE SEQUENCE [LARGE SCALE GENOMIC DNA]</scope>
    <source>
        <strain evidence="4">JCM 31920</strain>
    </source>
</reference>
<evidence type="ECO:0000313" key="3">
    <source>
        <dbReference type="EMBL" id="GAA4443246.1"/>
    </source>
</evidence>
<name>A0ABP8M5J7_9BACT</name>
<evidence type="ECO:0000256" key="1">
    <source>
        <dbReference type="SAM" id="MobiDB-lite"/>
    </source>
</evidence>
<keyword evidence="4" id="KW-1185">Reference proteome</keyword>
<evidence type="ECO:0000313" key="4">
    <source>
        <dbReference type="Proteomes" id="UP001501508"/>
    </source>
</evidence>
<dbReference type="Gene3D" id="3.90.1340.10">
    <property type="entry name" value="Phage tail collar domain"/>
    <property type="match status" value="1"/>
</dbReference>
<dbReference type="Pfam" id="PF07484">
    <property type="entry name" value="Collar"/>
    <property type="match status" value="1"/>
</dbReference>
<feature type="region of interest" description="Disordered" evidence="1">
    <location>
        <begin position="95"/>
        <end position="130"/>
    </location>
</feature>
<protein>
    <submittedName>
        <fullName evidence="3">Tail fiber protein</fullName>
    </submittedName>
</protein>
<dbReference type="Proteomes" id="UP001501508">
    <property type="component" value="Unassembled WGS sequence"/>
</dbReference>
<sequence>MEGTIGEIRLFAGNFPPLTWAFCDGSLVSIAQQTALFAILGTTYGGDGQNTFALPDLRGRLPVGTGQGPGLSNVELGQMTGMESTTLLVTTMPPHVHQQSASGNEPTQNTASGAALASNGRSTNPPMPNVYTGTVSQVSMGQTTGVAGGGQPFSVIQPILTTNFIICMEGIFPSRN</sequence>
<organism evidence="3 4">
    <name type="scientific">Ravibacter arvi</name>
    <dbReference type="NCBI Taxonomy" id="2051041"/>
    <lineage>
        <taxon>Bacteria</taxon>
        <taxon>Pseudomonadati</taxon>
        <taxon>Bacteroidota</taxon>
        <taxon>Cytophagia</taxon>
        <taxon>Cytophagales</taxon>
        <taxon>Spirosomataceae</taxon>
        <taxon>Ravibacter</taxon>
    </lineage>
</organism>
<proteinExistence type="predicted"/>
<gene>
    <name evidence="3" type="ORF">GCM10023091_31430</name>
</gene>
<dbReference type="EMBL" id="BAABEY010000029">
    <property type="protein sequence ID" value="GAA4443246.1"/>
    <property type="molecule type" value="Genomic_DNA"/>
</dbReference>
<feature type="domain" description="Phage tail collar" evidence="2">
    <location>
        <begin position="6"/>
        <end position="62"/>
    </location>
</feature>
<dbReference type="SUPFAM" id="SSF88874">
    <property type="entry name" value="Receptor-binding domain of short tail fibre protein gp12"/>
    <property type="match status" value="1"/>
</dbReference>
<dbReference type="InterPro" id="IPR011083">
    <property type="entry name" value="Phage_tail_collar_dom"/>
</dbReference>